<organism evidence="1 2">
    <name type="scientific">Sphingomonas desiccabilis</name>
    <dbReference type="NCBI Taxonomy" id="429134"/>
    <lineage>
        <taxon>Bacteria</taxon>
        <taxon>Pseudomonadati</taxon>
        <taxon>Pseudomonadota</taxon>
        <taxon>Alphaproteobacteria</taxon>
        <taxon>Sphingomonadales</taxon>
        <taxon>Sphingomonadaceae</taxon>
        <taxon>Sphingomonas</taxon>
    </lineage>
</organism>
<gene>
    <name evidence="1" type="ORF">EO081_08880</name>
</gene>
<dbReference type="AlphaFoldDB" id="A0A4Q2IPA0"/>
<protein>
    <submittedName>
        <fullName evidence="1">Uncharacterized protein</fullName>
    </submittedName>
</protein>
<reference evidence="1 2" key="1">
    <citation type="submission" date="2019-01" db="EMBL/GenBank/DDBJ databases">
        <title>Sphingomonas mucosissima sp. nov. and Sphingomonas desiccabilis sp. nov., from biological soil crusts in the Colorado Plateau, USA.</title>
        <authorList>
            <person name="Zhu D."/>
        </authorList>
    </citation>
    <scope>NUCLEOTIDE SEQUENCE [LARGE SCALE GENOMIC DNA]</scope>
    <source>
        <strain evidence="1 2">CP1D</strain>
    </source>
</reference>
<accession>A0A4Q2IPA0</accession>
<evidence type="ECO:0000313" key="1">
    <source>
        <dbReference type="EMBL" id="RXZ31362.1"/>
    </source>
</evidence>
<dbReference type="Proteomes" id="UP000292347">
    <property type="component" value="Unassembled WGS sequence"/>
</dbReference>
<sequence length="151" mass="15135">MLAPQLPAAAAGAGDTIAAGVRACLQATVPAGIEEASLKAGGWEAYDFNGGDAASMPLRIHSRGRGPILLTGVGAAAKDWGCHVVAPLSSTAGFAATVDGITKELGVRPTSNDPAETLWIVGDKGVLLAAAKDTKQTSVRATVVTIAEGMK</sequence>
<keyword evidence="2" id="KW-1185">Reference proteome</keyword>
<evidence type="ECO:0000313" key="2">
    <source>
        <dbReference type="Proteomes" id="UP000292347"/>
    </source>
</evidence>
<dbReference type="EMBL" id="SDPT01000002">
    <property type="protein sequence ID" value="RXZ31362.1"/>
    <property type="molecule type" value="Genomic_DNA"/>
</dbReference>
<name>A0A4Q2IPA0_9SPHN</name>
<proteinExistence type="predicted"/>
<comment type="caution">
    <text evidence="1">The sequence shown here is derived from an EMBL/GenBank/DDBJ whole genome shotgun (WGS) entry which is preliminary data.</text>
</comment>